<reference evidence="10 11" key="1">
    <citation type="submission" date="2006-07" db="EMBL/GenBank/DDBJ databases">
        <title>Annotation of the draft genome assembly of Chlorobium ferroxidans DSM 13031.</title>
        <authorList>
            <consortium name="US DOE Joint Genome Institute (JGI-ORNL)"/>
            <person name="Larimer F."/>
            <person name="Land M."/>
            <person name="Hauser L."/>
        </authorList>
    </citation>
    <scope>NUCLEOTIDE SEQUENCE [LARGE SCALE GENOMIC DNA]</scope>
    <source>
        <strain evidence="10 11">DSM 13031</strain>
    </source>
</reference>
<dbReference type="InterPro" id="IPR005839">
    <property type="entry name" value="Methylthiotransferase"/>
</dbReference>
<dbReference type="SMART" id="SM00729">
    <property type="entry name" value="Elp3"/>
    <property type="match status" value="1"/>
</dbReference>
<accession>Q0YRY0</accession>
<evidence type="ECO:0000313" key="10">
    <source>
        <dbReference type="EMBL" id="EAT59008.1"/>
    </source>
</evidence>
<dbReference type="PANTHER" id="PTHR43020:SF2">
    <property type="entry name" value="MITOCHONDRIAL TRNA METHYLTHIOTRANSFERASE CDK5RAP1"/>
    <property type="match status" value="1"/>
</dbReference>
<dbReference type="NCBIfam" id="TIGR01579">
    <property type="entry name" value="MiaB-like-C"/>
    <property type="match status" value="1"/>
</dbReference>
<dbReference type="Pfam" id="PF04055">
    <property type="entry name" value="Radical_SAM"/>
    <property type="match status" value="1"/>
</dbReference>
<dbReference type="SUPFAM" id="SSF102114">
    <property type="entry name" value="Radical SAM enzymes"/>
    <property type="match status" value="1"/>
</dbReference>
<dbReference type="Proteomes" id="UP000004162">
    <property type="component" value="Unassembled WGS sequence"/>
</dbReference>
<evidence type="ECO:0000313" key="11">
    <source>
        <dbReference type="Proteomes" id="UP000004162"/>
    </source>
</evidence>
<dbReference type="Gene3D" id="3.80.30.20">
    <property type="entry name" value="tm_1862 like domain"/>
    <property type="match status" value="1"/>
</dbReference>
<keyword evidence="3" id="KW-0808">Transferase</keyword>
<dbReference type="Gene3D" id="3.40.50.12160">
    <property type="entry name" value="Methylthiotransferase, N-terminal domain"/>
    <property type="match status" value="1"/>
</dbReference>
<dbReference type="AlphaFoldDB" id="Q0YRY0"/>
<dbReference type="PROSITE" id="PS01278">
    <property type="entry name" value="MTTASE_RADICAL"/>
    <property type="match status" value="1"/>
</dbReference>
<keyword evidence="5" id="KW-0479">Metal-binding</keyword>
<protein>
    <submittedName>
        <fullName evidence="10">MiaB-like tRNA modifying enzyme</fullName>
    </submittedName>
</protein>
<dbReference type="NCBIfam" id="TIGR00089">
    <property type="entry name" value="MiaB/RimO family radical SAM methylthiotransferase"/>
    <property type="match status" value="1"/>
</dbReference>
<gene>
    <name evidence="10" type="ORF">CferDRAFT_1007</name>
</gene>
<evidence type="ECO:0000256" key="5">
    <source>
        <dbReference type="ARBA" id="ARBA00022723"/>
    </source>
</evidence>
<evidence type="ECO:0000256" key="1">
    <source>
        <dbReference type="ARBA" id="ARBA00001966"/>
    </source>
</evidence>
<keyword evidence="2" id="KW-0004">4Fe-4S</keyword>
<dbReference type="InterPro" id="IPR013848">
    <property type="entry name" value="Methylthiotransferase_N"/>
</dbReference>
<dbReference type="GO" id="GO:0046872">
    <property type="term" value="F:metal ion binding"/>
    <property type="evidence" value="ECO:0007669"/>
    <property type="project" value="UniProtKB-KW"/>
</dbReference>
<feature type="domain" description="MTTase N-terminal" evidence="8">
    <location>
        <begin position="2"/>
        <end position="117"/>
    </location>
</feature>
<dbReference type="InterPro" id="IPR006638">
    <property type="entry name" value="Elp3/MiaA/NifB-like_rSAM"/>
</dbReference>
<keyword evidence="7" id="KW-0411">Iron-sulfur</keyword>
<evidence type="ECO:0000259" key="9">
    <source>
        <dbReference type="PROSITE" id="PS51918"/>
    </source>
</evidence>
<dbReference type="Pfam" id="PF00919">
    <property type="entry name" value="UPF0004"/>
    <property type="match status" value="1"/>
</dbReference>
<name>Q0YRY0_9CHLB</name>
<evidence type="ECO:0000256" key="4">
    <source>
        <dbReference type="ARBA" id="ARBA00022691"/>
    </source>
</evidence>
<evidence type="ECO:0000256" key="2">
    <source>
        <dbReference type="ARBA" id="ARBA00022485"/>
    </source>
</evidence>
<comment type="caution">
    <text evidence="10">The sequence shown here is derived from an EMBL/GenBank/DDBJ whole genome shotgun (WGS) entry which is preliminary data.</text>
</comment>
<dbReference type="PROSITE" id="PS51449">
    <property type="entry name" value="MTTASE_N"/>
    <property type="match status" value="1"/>
</dbReference>
<dbReference type="InterPro" id="IPR038135">
    <property type="entry name" value="Methylthiotransferase_N_sf"/>
</dbReference>
<dbReference type="GO" id="GO:0035597">
    <property type="term" value="F:tRNA-2-methylthio-N(6)-dimethylallyladenosine(37) synthase activity"/>
    <property type="evidence" value="ECO:0007669"/>
    <property type="project" value="TreeGrafter"/>
</dbReference>
<evidence type="ECO:0000256" key="6">
    <source>
        <dbReference type="ARBA" id="ARBA00023004"/>
    </source>
</evidence>
<dbReference type="PROSITE" id="PS51918">
    <property type="entry name" value="RADICAL_SAM"/>
    <property type="match status" value="1"/>
</dbReference>
<proteinExistence type="predicted"/>
<evidence type="ECO:0000256" key="3">
    <source>
        <dbReference type="ARBA" id="ARBA00022679"/>
    </source>
</evidence>
<dbReference type="InterPro" id="IPR023404">
    <property type="entry name" value="rSAM_horseshoe"/>
</dbReference>
<evidence type="ECO:0000256" key="7">
    <source>
        <dbReference type="ARBA" id="ARBA00023014"/>
    </source>
</evidence>
<evidence type="ECO:0000259" key="8">
    <source>
        <dbReference type="PROSITE" id="PS51449"/>
    </source>
</evidence>
<dbReference type="InterPro" id="IPR006467">
    <property type="entry name" value="MiaB-like_bact"/>
</dbReference>
<organism evidence="10 11">
    <name type="scientific">Chlorobium ferrooxidans DSM 13031</name>
    <dbReference type="NCBI Taxonomy" id="377431"/>
    <lineage>
        <taxon>Bacteria</taxon>
        <taxon>Pseudomonadati</taxon>
        <taxon>Chlorobiota</taxon>
        <taxon>Chlorobiia</taxon>
        <taxon>Chlorobiales</taxon>
        <taxon>Chlorobiaceae</taxon>
        <taxon>Chlorobium/Pelodictyon group</taxon>
        <taxon>Chlorobium</taxon>
    </lineage>
</organism>
<keyword evidence="4" id="KW-0949">S-adenosyl-L-methionine</keyword>
<dbReference type="CDD" id="cd01335">
    <property type="entry name" value="Radical_SAM"/>
    <property type="match status" value="1"/>
</dbReference>
<comment type="cofactor">
    <cofactor evidence="1">
        <name>[4Fe-4S] cluster</name>
        <dbReference type="ChEBI" id="CHEBI:49883"/>
    </cofactor>
</comment>
<feature type="domain" description="Radical SAM core" evidence="9">
    <location>
        <begin position="143"/>
        <end position="370"/>
    </location>
</feature>
<dbReference type="InterPro" id="IPR058240">
    <property type="entry name" value="rSAM_sf"/>
</dbReference>
<reference evidence="10 11" key="2">
    <citation type="submission" date="2006-07" db="EMBL/GenBank/DDBJ databases">
        <title>Sequencing of the draft genome and assembly of Chlorobium ferroxidans DSM 13031.</title>
        <authorList>
            <consortium name="US DOE Joint Genome Institute (JGI-PGF)"/>
            <person name="Copeland A."/>
            <person name="Lucas S."/>
            <person name="Lapidus A."/>
            <person name="Barry K."/>
            <person name="Glavina del Rio T."/>
            <person name="Dalin E."/>
            <person name="Tice H."/>
            <person name="Bruce D."/>
            <person name="Pitluck S."/>
            <person name="Richardson P."/>
        </authorList>
    </citation>
    <scope>NUCLEOTIDE SEQUENCE [LARGE SCALE GENOMIC DNA]</scope>
    <source>
        <strain evidence="10 11">DSM 13031</strain>
    </source>
</reference>
<dbReference type="InterPro" id="IPR007197">
    <property type="entry name" value="rSAM"/>
</dbReference>
<dbReference type="InterPro" id="IPR020612">
    <property type="entry name" value="Methylthiotransferase_CS"/>
</dbReference>
<dbReference type="GO" id="GO:0005829">
    <property type="term" value="C:cytosol"/>
    <property type="evidence" value="ECO:0007669"/>
    <property type="project" value="TreeGrafter"/>
</dbReference>
<keyword evidence="6" id="KW-0408">Iron</keyword>
<dbReference type="GO" id="GO:0051539">
    <property type="term" value="F:4 iron, 4 sulfur cluster binding"/>
    <property type="evidence" value="ECO:0007669"/>
    <property type="project" value="UniProtKB-KW"/>
</dbReference>
<dbReference type="SFLD" id="SFLDS00029">
    <property type="entry name" value="Radical_SAM"/>
    <property type="match status" value="1"/>
</dbReference>
<dbReference type="EMBL" id="AASE01000008">
    <property type="protein sequence ID" value="EAT59008.1"/>
    <property type="molecule type" value="Genomic_DNA"/>
</dbReference>
<dbReference type="PANTHER" id="PTHR43020">
    <property type="entry name" value="CDK5 REGULATORY SUBUNIT-ASSOCIATED PROTEIN 1"/>
    <property type="match status" value="1"/>
</dbReference>
<sequence>MKRVAAVTLGCKLNYAETSSILESLCSQGWKQSSIEEGAELIIIHTCAVTAQAEKKCRQKIRGIIRNNPDSRIAVIGCYAQLNPDALSAIKGIDAILGSKEKFAIKWYDDIMAGAVSLPLVKVSQHGLKDAVYPGYSSTSVEGHDRTRAFLKIQDGCDSGCSYCTIPLIRGRSRSLPPDEIVARAMILASSGYREIVLTGVNIGDYLENGIGLPELLRRLEKVPVSRIRISSIEPDVVDSEFIELVANSKTIVPHLHIPLQSGSDRILKAMRRRYDTALYRERVSGVAAHISDCSIGADVMVGFPGESEEDFLQICRFIEELPLAYLHVFSCSIRPGTALARQTASRELIAVAPAEIARRSRVLNDLGRRKEAAFKERYIGTKCMVLFEECRQEINGIPQSCGYSRNYLRVLVDRAGRGEEYSLVGKELPVLIERLDEDLNLQGRLLS</sequence>
<keyword evidence="11" id="KW-1185">Reference proteome</keyword>
<dbReference type="SFLD" id="SFLDG01082">
    <property type="entry name" value="B12-binding_domain_containing"/>
    <property type="match status" value="1"/>
</dbReference>